<feature type="transmembrane region" description="Helical" evidence="1">
    <location>
        <begin position="7"/>
        <end position="23"/>
    </location>
</feature>
<dbReference type="AlphaFoldDB" id="A0AAC9PW51"/>
<dbReference type="GO" id="GO:0080120">
    <property type="term" value="P:CAAX-box protein maturation"/>
    <property type="evidence" value="ECO:0007669"/>
    <property type="project" value="UniProtKB-ARBA"/>
</dbReference>
<protein>
    <submittedName>
        <fullName evidence="3">Abortive infection protein</fullName>
    </submittedName>
</protein>
<feature type="transmembrane region" description="Helical" evidence="1">
    <location>
        <begin position="189"/>
        <end position="207"/>
    </location>
</feature>
<feature type="transmembrane region" description="Helical" evidence="1">
    <location>
        <begin position="139"/>
        <end position="155"/>
    </location>
</feature>
<keyword evidence="1" id="KW-0472">Membrane</keyword>
<sequence>MLQSTRYKLIEFFTIFVVIPVSFTLSFSFWIKAVIAIIGFVYIIYVLLNIEKNKFKIAKDLKWKLFFKITIIKLIVITMLTIAFVYFFDKENLFKVVINKPIMWLILLFVYSIFSVYPQELIYRTFYFQRYESLFHNKKLFIFINAILFSLAHLFFKNTLVIILTFFGGLLFAFTYKKTKSTLLVSIEHAIYGCWLFTVGMGEMLGFPS</sequence>
<feature type="transmembrane region" description="Helical" evidence="1">
    <location>
        <begin position="161"/>
        <end position="177"/>
    </location>
</feature>
<evidence type="ECO:0000259" key="2">
    <source>
        <dbReference type="Pfam" id="PF02517"/>
    </source>
</evidence>
<dbReference type="KEGG" id="lvn:BWR22_09035"/>
<feature type="transmembrane region" description="Helical" evidence="1">
    <location>
        <begin position="101"/>
        <end position="118"/>
    </location>
</feature>
<evidence type="ECO:0000313" key="3">
    <source>
        <dbReference type="EMBL" id="APY00457.1"/>
    </source>
</evidence>
<gene>
    <name evidence="3" type="ORF">BWR22_09035</name>
</gene>
<dbReference type="Proteomes" id="UP000187506">
    <property type="component" value="Chromosome"/>
</dbReference>
<dbReference type="EMBL" id="CP019352">
    <property type="protein sequence ID" value="APY00457.1"/>
    <property type="molecule type" value="Genomic_DNA"/>
</dbReference>
<proteinExistence type="predicted"/>
<evidence type="ECO:0000313" key="4">
    <source>
        <dbReference type="Proteomes" id="UP000187506"/>
    </source>
</evidence>
<evidence type="ECO:0000256" key="1">
    <source>
        <dbReference type="SAM" id="Phobius"/>
    </source>
</evidence>
<name>A0AAC9PW51_9FLAO</name>
<dbReference type="InterPro" id="IPR003675">
    <property type="entry name" value="Rce1/LyrA-like_dom"/>
</dbReference>
<feature type="transmembrane region" description="Helical" evidence="1">
    <location>
        <begin position="29"/>
        <end position="48"/>
    </location>
</feature>
<accession>A0AAC9PW51</accession>
<feature type="domain" description="CAAX prenyl protease 2/Lysostaphin resistance protein A-like" evidence="2">
    <location>
        <begin position="103"/>
        <end position="192"/>
    </location>
</feature>
<keyword evidence="1" id="KW-1133">Transmembrane helix</keyword>
<keyword evidence="4" id="KW-1185">Reference proteome</keyword>
<feature type="transmembrane region" description="Helical" evidence="1">
    <location>
        <begin position="69"/>
        <end position="89"/>
    </location>
</feature>
<dbReference type="Pfam" id="PF02517">
    <property type="entry name" value="Rce1-like"/>
    <property type="match status" value="1"/>
</dbReference>
<dbReference type="GO" id="GO:0004175">
    <property type="term" value="F:endopeptidase activity"/>
    <property type="evidence" value="ECO:0007669"/>
    <property type="project" value="UniProtKB-ARBA"/>
</dbReference>
<reference evidence="3 4" key="1">
    <citation type="submission" date="2017-01" db="EMBL/GenBank/DDBJ databases">
        <title>Complete genome of Lacinutrix venerupis DOK2-8 isolated from seawater in Dokdo.</title>
        <authorList>
            <person name="Chi W.-J."/>
            <person name="Kim J.H."/>
        </authorList>
    </citation>
    <scope>NUCLEOTIDE SEQUENCE [LARGE SCALE GENOMIC DNA]</scope>
    <source>
        <strain evidence="3 4">DOK2-8</strain>
    </source>
</reference>
<keyword evidence="1" id="KW-0812">Transmembrane</keyword>
<organism evidence="3 4">
    <name type="scientific">Lacinutrix venerupis</name>
    <dbReference type="NCBI Taxonomy" id="1486034"/>
    <lineage>
        <taxon>Bacteria</taxon>
        <taxon>Pseudomonadati</taxon>
        <taxon>Bacteroidota</taxon>
        <taxon>Flavobacteriia</taxon>
        <taxon>Flavobacteriales</taxon>
        <taxon>Flavobacteriaceae</taxon>
        <taxon>Lacinutrix</taxon>
    </lineage>
</organism>